<comment type="cofactor">
    <cofactor evidence="2">
        <name>FAD</name>
        <dbReference type="ChEBI" id="CHEBI:57692"/>
    </cofactor>
</comment>
<evidence type="ECO:0000256" key="12">
    <source>
        <dbReference type="ARBA" id="ARBA00023027"/>
    </source>
</evidence>
<evidence type="ECO:0000256" key="2">
    <source>
        <dbReference type="ARBA" id="ARBA00001974"/>
    </source>
</evidence>
<keyword evidence="11" id="KW-0408">Iron</keyword>
<evidence type="ECO:0000313" key="18">
    <source>
        <dbReference type="EMBL" id="KAK7723463.1"/>
    </source>
</evidence>
<dbReference type="Pfam" id="PF00042">
    <property type="entry name" value="Globin"/>
    <property type="match status" value="1"/>
</dbReference>
<comment type="catalytic activity">
    <reaction evidence="13">
        <text>2 nitric oxide + NADH + 2 O2 = 2 nitrate + NAD(+) + H(+)</text>
        <dbReference type="Rhea" id="RHEA:19469"/>
        <dbReference type="ChEBI" id="CHEBI:15378"/>
        <dbReference type="ChEBI" id="CHEBI:15379"/>
        <dbReference type="ChEBI" id="CHEBI:16480"/>
        <dbReference type="ChEBI" id="CHEBI:17632"/>
        <dbReference type="ChEBI" id="CHEBI:57540"/>
        <dbReference type="ChEBI" id="CHEBI:57945"/>
        <dbReference type="EC" id="1.14.12.17"/>
    </reaction>
</comment>
<dbReference type="Gene3D" id="3.40.50.80">
    <property type="entry name" value="Nucleotide-binding domain of ferredoxin-NADP reductase (FNR) module"/>
    <property type="match status" value="1"/>
</dbReference>
<dbReference type="EMBL" id="JAKNSF020000060">
    <property type="protein sequence ID" value="KAK7723463.1"/>
    <property type="molecule type" value="Genomic_DNA"/>
</dbReference>
<keyword evidence="9" id="KW-0274">FAD</keyword>
<evidence type="ECO:0000256" key="5">
    <source>
        <dbReference type="ARBA" id="ARBA00022575"/>
    </source>
</evidence>
<dbReference type="Pfam" id="PF00175">
    <property type="entry name" value="NAD_binding_1"/>
    <property type="match status" value="1"/>
</dbReference>
<keyword evidence="8" id="KW-0479">Metal-binding</keyword>
<dbReference type="InterPro" id="IPR012292">
    <property type="entry name" value="Globin/Proto"/>
</dbReference>
<dbReference type="InterPro" id="IPR008333">
    <property type="entry name" value="Cbr1-like_FAD-bd_dom"/>
</dbReference>
<keyword evidence="12" id="KW-0520">NAD</keyword>
<dbReference type="Proteomes" id="UP001430848">
    <property type="component" value="Unassembled WGS sequence"/>
</dbReference>
<reference evidence="18 19" key="1">
    <citation type="submission" date="2024-02" db="EMBL/GenBank/DDBJ databases">
        <title>De novo assembly and annotation of 12 fungi associated with fruit tree decline syndrome in Ontario, Canada.</title>
        <authorList>
            <person name="Sulman M."/>
            <person name="Ellouze W."/>
            <person name="Ilyukhin E."/>
        </authorList>
    </citation>
    <scope>NUCLEOTIDE SEQUENCE [LARGE SCALE GENOMIC DNA]</scope>
    <source>
        <strain evidence="18 19">M169</strain>
    </source>
</reference>
<dbReference type="InterPro" id="IPR009050">
    <property type="entry name" value="Globin-like_sf"/>
</dbReference>
<keyword evidence="10" id="KW-0521">NADP</keyword>
<evidence type="ECO:0000256" key="13">
    <source>
        <dbReference type="ARBA" id="ARBA00048649"/>
    </source>
</evidence>
<proteinExistence type="inferred from homology"/>
<evidence type="ECO:0000256" key="9">
    <source>
        <dbReference type="ARBA" id="ARBA00022827"/>
    </source>
</evidence>
<comment type="similarity">
    <text evidence="3">In the C-terminal section; belongs to the flavoprotein pyridine nucleotide cytochrome reductase family.</text>
</comment>
<feature type="compositionally biased region" description="Basic and acidic residues" evidence="15">
    <location>
        <begin position="431"/>
        <end position="445"/>
    </location>
</feature>
<dbReference type="EC" id="1.14.12.17" evidence="4"/>
<feature type="domain" description="Globin" evidence="16">
    <location>
        <begin position="2"/>
        <end position="139"/>
    </location>
</feature>
<sequence length="453" mass="51004">MALTYKEAQLVKGTIPFLKEHGESISDIVYSTLVKRHPELNNTLNVIHLKDGRLARALTVVILRFATSVNNISELIPKLERICNKHCTLGIKPEHYEILGGLLIETFEDVMGPALTPDTKAAWLKAYRILSNMMIGREKIIYKDFERYKWGSWRKFKLDRKVCESDDLFSFYLVPKDGMQLPKFLPGQYISIRLFVPEIGYYQTRQYSMSDSPRGGDYYRITVKRAKAQTAYHDPGMLSNILIDRVKTGDDIECSHPSGDFFLDTTVPSSVPIVLISAGGGVGPLVSILNAVTEEQPTRHISWIHGCREDVPFNTRLTVLKRRCPNLNTTIFKTVCTRGDIQGVTYDYNSRIDLPKVSPSLLHLGHSGTEYYICGPEVFMKTMMQQLIDLGVDSKRVKCELYSVGEMKLDSVCGYLTPSNGTPLSSPTSLDKSKAESKVSKEYASRHVPGMAK</sequence>
<evidence type="ECO:0000256" key="10">
    <source>
        <dbReference type="ARBA" id="ARBA00022857"/>
    </source>
</evidence>
<evidence type="ECO:0000256" key="11">
    <source>
        <dbReference type="ARBA" id="ARBA00023004"/>
    </source>
</evidence>
<keyword evidence="5" id="KW-0216">Detoxification</keyword>
<comment type="caution">
    <text evidence="18">The sequence shown here is derived from an EMBL/GenBank/DDBJ whole genome shotgun (WGS) entry which is preliminary data.</text>
</comment>
<protein>
    <recommendedName>
        <fullName evidence="4">nitric oxide dioxygenase</fullName>
        <ecNumber evidence="4">1.14.12.17</ecNumber>
    </recommendedName>
</protein>
<name>A0ABR1P1R8_DIAER</name>
<keyword evidence="19" id="KW-1185">Reference proteome</keyword>
<keyword evidence="7" id="KW-0285">Flavoprotein</keyword>
<dbReference type="PROSITE" id="PS01033">
    <property type="entry name" value="GLOBIN"/>
    <property type="match status" value="1"/>
</dbReference>
<dbReference type="InterPro" id="IPR017938">
    <property type="entry name" value="Riboflavin_synthase-like_b-brl"/>
</dbReference>
<dbReference type="InterPro" id="IPR017927">
    <property type="entry name" value="FAD-bd_FR_type"/>
</dbReference>
<dbReference type="Gene3D" id="1.10.490.10">
    <property type="entry name" value="Globins"/>
    <property type="match status" value="1"/>
</dbReference>
<accession>A0ABR1P1R8</accession>
<evidence type="ECO:0000313" key="19">
    <source>
        <dbReference type="Proteomes" id="UP001430848"/>
    </source>
</evidence>
<dbReference type="CDD" id="cd06184">
    <property type="entry name" value="flavohem_like_fad_nad_binding"/>
    <property type="match status" value="1"/>
</dbReference>
<evidence type="ECO:0000256" key="14">
    <source>
        <dbReference type="ARBA" id="ARBA00049433"/>
    </source>
</evidence>
<dbReference type="InterPro" id="IPR000971">
    <property type="entry name" value="Globin"/>
</dbReference>
<dbReference type="InterPro" id="IPR039261">
    <property type="entry name" value="FNR_nucleotide-bd"/>
</dbReference>
<evidence type="ECO:0000256" key="6">
    <source>
        <dbReference type="ARBA" id="ARBA00022617"/>
    </source>
</evidence>
<dbReference type="Pfam" id="PF00970">
    <property type="entry name" value="FAD_binding_6"/>
    <property type="match status" value="1"/>
</dbReference>
<evidence type="ECO:0000256" key="15">
    <source>
        <dbReference type="SAM" id="MobiDB-lite"/>
    </source>
</evidence>
<dbReference type="PANTHER" id="PTHR43396">
    <property type="entry name" value="FLAVOHEMOPROTEIN"/>
    <property type="match status" value="1"/>
</dbReference>
<dbReference type="SUPFAM" id="SSF63380">
    <property type="entry name" value="Riboflavin synthase domain-like"/>
    <property type="match status" value="1"/>
</dbReference>
<evidence type="ECO:0000256" key="7">
    <source>
        <dbReference type="ARBA" id="ARBA00022630"/>
    </source>
</evidence>
<feature type="domain" description="FAD-binding FR-type" evidence="17">
    <location>
        <begin position="151"/>
        <end position="264"/>
    </location>
</feature>
<dbReference type="Gene3D" id="2.40.30.10">
    <property type="entry name" value="Translation factors"/>
    <property type="match status" value="1"/>
</dbReference>
<dbReference type="SUPFAM" id="SSF52343">
    <property type="entry name" value="Ferredoxin reductase-like, C-terminal NADP-linked domain"/>
    <property type="match status" value="1"/>
</dbReference>
<dbReference type="PANTHER" id="PTHR43396:SF3">
    <property type="entry name" value="FLAVOHEMOPROTEIN"/>
    <property type="match status" value="1"/>
</dbReference>
<evidence type="ECO:0000256" key="1">
    <source>
        <dbReference type="ARBA" id="ARBA00001970"/>
    </source>
</evidence>
<organism evidence="18 19">
    <name type="scientific">Diaporthe eres</name>
    <name type="common">Phomopsis oblonga</name>
    <dbReference type="NCBI Taxonomy" id="83184"/>
    <lineage>
        <taxon>Eukaryota</taxon>
        <taxon>Fungi</taxon>
        <taxon>Dikarya</taxon>
        <taxon>Ascomycota</taxon>
        <taxon>Pezizomycotina</taxon>
        <taxon>Sordariomycetes</taxon>
        <taxon>Sordariomycetidae</taxon>
        <taxon>Diaporthales</taxon>
        <taxon>Diaporthaceae</taxon>
        <taxon>Diaporthe</taxon>
        <taxon>Diaporthe eres species complex</taxon>
    </lineage>
</organism>
<gene>
    <name evidence="18" type="ORF">SLS63_008875</name>
</gene>
<evidence type="ECO:0000256" key="4">
    <source>
        <dbReference type="ARBA" id="ARBA00012229"/>
    </source>
</evidence>
<evidence type="ECO:0000256" key="8">
    <source>
        <dbReference type="ARBA" id="ARBA00022723"/>
    </source>
</evidence>
<evidence type="ECO:0000259" key="17">
    <source>
        <dbReference type="PROSITE" id="PS51384"/>
    </source>
</evidence>
<dbReference type="SUPFAM" id="SSF46458">
    <property type="entry name" value="Globin-like"/>
    <property type="match status" value="1"/>
</dbReference>
<dbReference type="InterPro" id="IPR001433">
    <property type="entry name" value="OxRdtase_FAD/NAD-bd"/>
</dbReference>
<keyword evidence="6" id="KW-0349">Heme</keyword>
<comment type="catalytic activity">
    <reaction evidence="14">
        <text>2 nitric oxide + NADPH + 2 O2 = 2 nitrate + NADP(+) + H(+)</text>
        <dbReference type="Rhea" id="RHEA:19465"/>
        <dbReference type="ChEBI" id="CHEBI:15378"/>
        <dbReference type="ChEBI" id="CHEBI:15379"/>
        <dbReference type="ChEBI" id="CHEBI:16480"/>
        <dbReference type="ChEBI" id="CHEBI:17632"/>
        <dbReference type="ChEBI" id="CHEBI:57783"/>
        <dbReference type="ChEBI" id="CHEBI:58349"/>
        <dbReference type="EC" id="1.14.12.17"/>
    </reaction>
</comment>
<feature type="region of interest" description="Disordered" evidence="15">
    <location>
        <begin position="422"/>
        <end position="453"/>
    </location>
</feature>
<evidence type="ECO:0000256" key="3">
    <source>
        <dbReference type="ARBA" id="ARBA00006401"/>
    </source>
</evidence>
<comment type="cofactor">
    <cofactor evidence="1">
        <name>heme b</name>
        <dbReference type="ChEBI" id="CHEBI:60344"/>
    </cofactor>
</comment>
<evidence type="ECO:0000259" key="16">
    <source>
        <dbReference type="PROSITE" id="PS01033"/>
    </source>
</evidence>
<dbReference type="PROSITE" id="PS51384">
    <property type="entry name" value="FAD_FR"/>
    <property type="match status" value="1"/>
</dbReference>